<dbReference type="GO" id="GO:0042910">
    <property type="term" value="F:xenobiotic transmembrane transporter activity"/>
    <property type="evidence" value="ECO:0007669"/>
    <property type="project" value="InterPro"/>
</dbReference>
<evidence type="ECO:0000313" key="9">
    <source>
        <dbReference type="Proteomes" id="UP000075714"/>
    </source>
</evidence>
<protein>
    <recommendedName>
        <fullName evidence="6">Protein DETOXIFICATION</fullName>
    </recommendedName>
    <alternativeName>
        <fullName evidence="6">Multidrug and toxic compound extrusion protein</fullName>
    </alternativeName>
</protein>
<evidence type="ECO:0000256" key="6">
    <source>
        <dbReference type="RuleBase" id="RU004914"/>
    </source>
</evidence>
<feature type="compositionally biased region" description="Gly residues" evidence="7">
    <location>
        <begin position="497"/>
        <end position="506"/>
    </location>
</feature>
<evidence type="ECO:0000256" key="1">
    <source>
        <dbReference type="ARBA" id="ARBA00004141"/>
    </source>
</evidence>
<sequence length="506" mass="51901">MSSPHPLPYRCSLLAGFMRDGRLRRSEETLSTAVVMAAVLGVATTAVLELAPEAIILATGLRDPALLPLSTEYVRLRGLAQPAVLVTMVAQSGLLAQQDSATPALTVGASVLVSLIGSVLFVAGLGWGLAGAALTTVACQYVGAGALLYALSVRGKLRIRLTPPRRDVVWQLLRTMGPLSITYLCKNVSYLFIQTTAATLTTTKLAAHQALFAIWNILAWTITPFEQAALTYLPGTRGWRKAAGIRLLVGLGTVGGVACGAVLAALVMSAPGIMTRDAAVWPHMQSVTGLASASMLALGADVVASGVNIGMGDTRYVATSYVITLVALGAFMAVSRALGWDLPGVWWGVVVFFGVRALQSLGRVAWRQLGPGAAESEAELDAADEAERRARALSMASCELPDRPFTSVEAALTLDTASSVDWQPEEPAGAGGRNGDGAGEASLTAQAAVRAGNGAPSGANRGDGKSGGAHSATDGKNEGNNVGAPGVTVEGRVGTALSGGDGMIAS</sequence>
<dbReference type="InterPro" id="IPR044644">
    <property type="entry name" value="DinF-like"/>
</dbReference>
<comment type="similarity">
    <text evidence="2 6">Belongs to the multi antimicrobial extrusion (MATE) (TC 2.A.66.1) family.</text>
</comment>
<dbReference type="STRING" id="33097.A0A150H488"/>
<dbReference type="GO" id="GO:0016020">
    <property type="term" value="C:membrane"/>
    <property type="evidence" value="ECO:0007669"/>
    <property type="project" value="UniProtKB-SubCell"/>
</dbReference>
<dbReference type="OrthoDB" id="423427at2759"/>
<dbReference type="GO" id="GO:0015297">
    <property type="term" value="F:antiporter activity"/>
    <property type="evidence" value="ECO:0007669"/>
    <property type="project" value="InterPro"/>
</dbReference>
<reference evidence="9" key="1">
    <citation type="journal article" date="2016" name="Nat. Commun.">
        <title>The Gonium pectorale genome demonstrates co-option of cell cycle regulation during the evolution of multicellularity.</title>
        <authorList>
            <person name="Hanschen E.R."/>
            <person name="Marriage T.N."/>
            <person name="Ferris P.J."/>
            <person name="Hamaji T."/>
            <person name="Toyoda A."/>
            <person name="Fujiyama A."/>
            <person name="Neme R."/>
            <person name="Noguchi H."/>
            <person name="Minakuchi Y."/>
            <person name="Suzuki M."/>
            <person name="Kawai-Toyooka H."/>
            <person name="Smith D.R."/>
            <person name="Sparks H."/>
            <person name="Anderson J."/>
            <person name="Bakaric R."/>
            <person name="Luria V."/>
            <person name="Karger A."/>
            <person name="Kirschner M.W."/>
            <person name="Durand P.M."/>
            <person name="Michod R.E."/>
            <person name="Nozaki H."/>
            <person name="Olson B.J."/>
        </authorList>
    </citation>
    <scope>NUCLEOTIDE SEQUENCE [LARGE SCALE GENOMIC DNA]</scope>
    <source>
        <strain evidence="9">NIES-2863</strain>
    </source>
</reference>
<feature type="transmembrane region" description="Helical" evidence="6">
    <location>
        <begin position="287"/>
        <end position="309"/>
    </location>
</feature>
<dbReference type="EMBL" id="LSYV01000002">
    <property type="protein sequence ID" value="KXZ56871.1"/>
    <property type="molecule type" value="Genomic_DNA"/>
</dbReference>
<comment type="caution">
    <text evidence="6">Lacks conserved residue(s) required for the propagation of feature annotation.</text>
</comment>
<evidence type="ECO:0000256" key="4">
    <source>
        <dbReference type="ARBA" id="ARBA00022989"/>
    </source>
</evidence>
<feature type="region of interest" description="Disordered" evidence="7">
    <location>
        <begin position="417"/>
        <end position="439"/>
    </location>
</feature>
<gene>
    <name evidence="8" type="ORF">GPECTOR_1g786</name>
</gene>
<evidence type="ECO:0000313" key="8">
    <source>
        <dbReference type="EMBL" id="KXZ56871.1"/>
    </source>
</evidence>
<keyword evidence="9" id="KW-1185">Reference proteome</keyword>
<dbReference type="AlphaFoldDB" id="A0A150H488"/>
<feature type="transmembrane region" description="Helical" evidence="6">
    <location>
        <begin position="344"/>
        <end position="366"/>
    </location>
</feature>
<feature type="transmembrane region" description="Helical" evidence="6">
    <location>
        <begin position="129"/>
        <end position="151"/>
    </location>
</feature>
<evidence type="ECO:0000256" key="5">
    <source>
        <dbReference type="ARBA" id="ARBA00023136"/>
    </source>
</evidence>
<feature type="transmembrane region" description="Helical" evidence="6">
    <location>
        <begin position="316"/>
        <end position="338"/>
    </location>
</feature>
<dbReference type="Proteomes" id="UP000075714">
    <property type="component" value="Unassembled WGS sequence"/>
</dbReference>
<dbReference type="PANTHER" id="PTHR42893">
    <property type="entry name" value="PROTEIN DETOXIFICATION 44, CHLOROPLASTIC-RELATED"/>
    <property type="match status" value="1"/>
</dbReference>
<feature type="transmembrane region" description="Helical" evidence="6">
    <location>
        <begin position="103"/>
        <end position="123"/>
    </location>
</feature>
<comment type="subcellular location">
    <subcellularLocation>
        <location evidence="1">Membrane</location>
        <topology evidence="1">Multi-pass membrane protein</topology>
    </subcellularLocation>
</comment>
<dbReference type="InterPro" id="IPR002528">
    <property type="entry name" value="MATE_fam"/>
</dbReference>
<feature type="transmembrane region" description="Helical" evidence="6">
    <location>
        <begin position="245"/>
        <end position="267"/>
    </location>
</feature>
<keyword evidence="4 6" id="KW-1133">Transmembrane helix</keyword>
<dbReference type="Pfam" id="PF01554">
    <property type="entry name" value="MatE"/>
    <property type="match status" value="1"/>
</dbReference>
<dbReference type="PANTHER" id="PTHR42893:SF9">
    <property type="entry name" value="PROTEIN DETOXIFICATION 46, CHLOROPLASTIC"/>
    <property type="match status" value="1"/>
</dbReference>
<feature type="transmembrane region" description="Helical" evidence="6">
    <location>
        <begin position="32"/>
        <end position="58"/>
    </location>
</feature>
<name>A0A150H488_GONPE</name>
<proteinExistence type="inferred from homology"/>
<feature type="compositionally biased region" description="Gly residues" evidence="7">
    <location>
        <begin position="429"/>
        <end position="438"/>
    </location>
</feature>
<keyword evidence="5 6" id="KW-0472">Membrane</keyword>
<feature type="region of interest" description="Disordered" evidence="7">
    <location>
        <begin position="452"/>
        <end position="506"/>
    </location>
</feature>
<keyword evidence="3 6" id="KW-0812">Transmembrane</keyword>
<evidence type="ECO:0000256" key="7">
    <source>
        <dbReference type="SAM" id="MobiDB-lite"/>
    </source>
</evidence>
<comment type="caution">
    <text evidence="8">The sequence shown here is derived from an EMBL/GenBank/DDBJ whole genome shotgun (WGS) entry which is preliminary data.</text>
</comment>
<organism evidence="8 9">
    <name type="scientific">Gonium pectorale</name>
    <name type="common">Green alga</name>
    <dbReference type="NCBI Taxonomy" id="33097"/>
    <lineage>
        <taxon>Eukaryota</taxon>
        <taxon>Viridiplantae</taxon>
        <taxon>Chlorophyta</taxon>
        <taxon>core chlorophytes</taxon>
        <taxon>Chlorophyceae</taxon>
        <taxon>CS clade</taxon>
        <taxon>Chlamydomonadales</taxon>
        <taxon>Volvocaceae</taxon>
        <taxon>Gonium</taxon>
    </lineage>
</organism>
<evidence type="ECO:0000256" key="3">
    <source>
        <dbReference type="ARBA" id="ARBA00022692"/>
    </source>
</evidence>
<evidence type="ECO:0000256" key="2">
    <source>
        <dbReference type="ARBA" id="ARBA00010199"/>
    </source>
</evidence>
<accession>A0A150H488</accession>